<dbReference type="RefSeq" id="WP_268924757.1">
    <property type="nucleotide sequence ID" value="NZ_JAPTGB010000008.1"/>
</dbReference>
<evidence type="ECO:0000313" key="2">
    <source>
        <dbReference type="Proteomes" id="UP001141422"/>
    </source>
</evidence>
<protein>
    <submittedName>
        <fullName evidence="1">Uncharacterized protein</fullName>
    </submittedName>
</protein>
<gene>
    <name evidence="1" type="ORF">O0S10_04760</name>
</gene>
<keyword evidence="2" id="KW-1185">Reference proteome</keyword>
<organism evidence="1 2">
    <name type="scientific">Methanocorpusculum petauri</name>
    <dbReference type="NCBI Taxonomy" id="3002863"/>
    <lineage>
        <taxon>Archaea</taxon>
        <taxon>Methanobacteriati</taxon>
        <taxon>Methanobacteriota</taxon>
        <taxon>Stenosarchaea group</taxon>
        <taxon>Methanomicrobia</taxon>
        <taxon>Methanomicrobiales</taxon>
        <taxon>Methanocorpusculaceae</taxon>
        <taxon>Methanocorpusculum</taxon>
    </lineage>
</organism>
<sequence length="263" mass="29223">MRELSFRIRSLGSAKPLAPAAEELGDWIRHHAGTAADLITWGVEETLRSQGPEVWFPAAGGMWYCDRILAAFPNVSDQLISGEFDIVSADIAADCGIVAKMRKGCWWAVPSPQALHLTDSYFEDEEEASGAVADAVTRVCRVMRDNGAAGHVLLYDDAPDEIDLEHFSGKRFLRYVPDAFLEDVLEVQRDLILSADAVPRLAELADCYTIRQVYVTDPTTEVLAGVCRLFDPEDVFCAGTAPETERETYWKELAGLRVRIREI</sequence>
<proteinExistence type="predicted"/>
<evidence type="ECO:0000313" key="1">
    <source>
        <dbReference type="EMBL" id="MCZ0860542.1"/>
    </source>
</evidence>
<comment type="caution">
    <text evidence="1">The sequence shown here is derived from an EMBL/GenBank/DDBJ whole genome shotgun (WGS) entry which is preliminary data.</text>
</comment>
<accession>A0ABT4IFN7</accession>
<dbReference type="Proteomes" id="UP001141422">
    <property type="component" value="Unassembled WGS sequence"/>
</dbReference>
<name>A0ABT4IFN7_9EURY</name>
<dbReference type="EMBL" id="JAPTGB010000008">
    <property type="protein sequence ID" value="MCZ0860542.1"/>
    <property type="molecule type" value="Genomic_DNA"/>
</dbReference>
<reference evidence="1" key="1">
    <citation type="submission" date="2022-12" db="EMBL/GenBank/DDBJ databases">
        <title>Isolation and characterisation of novel Methanocorpusculum spp. from native Australian herbivores indicates the genus is ancestrally host-associated.</title>
        <authorList>
            <person name="Volmer J.G."/>
            <person name="Soo R.M."/>
            <person name="Evans P.N."/>
            <person name="Hoedt E.C."/>
            <person name="Astorga Alsina A.L."/>
            <person name="Woodcroft B.J."/>
            <person name="Tyson G.W."/>
            <person name="Hugenholtz P."/>
            <person name="Morrison M."/>
        </authorList>
    </citation>
    <scope>NUCLEOTIDE SEQUENCE</scope>
    <source>
        <strain evidence="1">MG</strain>
    </source>
</reference>